<keyword evidence="1" id="KW-1133">Transmembrane helix</keyword>
<proteinExistence type="predicted"/>
<reference evidence="2 3" key="1">
    <citation type="submission" date="2017-09" db="EMBL/GenBank/DDBJ databases">
        <title>Depth-based differentiation of microbial function through sediment-hosted aquifers and enrichment of novel symbionts in the deep terrestrial subsurface.</title>
        <authorList>
            <person name="Probst A.J."/>
            <person name="Ladd B."/>
            <person name="Jarett J.K."/>
            <person name="Geller-Mcgrath D.E."/>
            <person name="Sieber C.M."/>
            <person name="Emerson J.B."/>
            <person name="Anantharaman K."/>
            <person name="Thomas B.C."/>
            <person name="Malmstrom R."/>
            <person name="Stieglmeier M."/>
            <person name="Klingl A."/>
            <person name="Woyke T."/>
            <person name="Ryan C.M."/>
            <person name="Banfield J.F."/>
        </authorList>
    </citation>
    <scope>NUCLEOTIDE SEQUENCE [LARGE SCALE GENOMIC DNA]</scope>
    <source>
        <strain evidence="2">CG07_land_8_20_14_0_80_42_15</strain>
    </source>
</reference>
<feature type="transmembrane region" description="Helical" evidence="1">
    <location>
        <begin position="36"/>
        <end position="53"/>
    </location>
</feature>
<evidence type="ECO:0000256" key="1">
    <source>
        <dbReference type="SAM" id="Phobius"/>
    </source>
</evidence>
<evidence type="ECO:0000313" key="3">
    <source>
        <dbReference type="Proteomes" id="UP000230052"/>
    </source>
</evidence>
<comment type="caution">
    <text evidence="2">The sequence shown here is derived from an EMBL/GenBank/DDBJ whole genome shotgun (WGS) entry which is preliminary data.</text>
</comment>
<dbReference type="AlphaFoldDB" id="A0A2J0KTY7"/>
<keyword evidence="1" id="KW-0812">Transmembrane</keyword>
<feature type="transmembrane region" description="Helical" evidence="1">
    <location>
        <begin position="6"/>
        <end position="24"/>
    </location>
</feature>
<dbReference type="EMBL" id="PEWV01000031">
    <property type="protein sequence ID" value="PIU41875.1"/>
    <property type="molecule type" value="Genomic_DNA"/>
</dbReference>
<evidence type="ECO:0000313" key="2">
    <source>
        <dbReference type="EMBL" id="PIU41875.1"/>
    </source>
</evidence>
<protein>
    <recommendedName>
        <fullName evidence="4">PQ-loop repeat-containing protein</fullName>
    </recommendedName>
</protein>
<accession>A0A2J0KTY7</accession>
<dbReference type="Proteomes" id="UP000230052">
    <property type="component" value="Unassembled WGS sequence"/>
</dbReference>
<gene>
    <name evidence="2" type="ORF">COS99_03130</name>
</gene>
<dbReference type="Gene3D" id="1.20.1280.290">
    <property type="match status" value="1"/>
</dbReference>
<organism evidence="2 3">
    <name type="scientific">Candidatus Aquitaenariimonas noxiae</name>
    <dbReference type="NCBI Taxonomy" id="1974741"/>
    <lineage>
        <taxon>Bacteria</taxon>
        <taxon>Pseudomonadati</taxon>
        <taxon>Candidatus Omnitrophota</taxon>
        <taxon>Candidatus Aquitaenariimonas</taxon>
    </lineage>
</organism>
<name>A0A2J0KTY7_9BACT</name>
<sequence length="85" mass="9737">MIQKIGLIAAIILPLWNIPLIVRIIKRRSSEDISMFWALGVWICLLLIAPSGFTSKDIVWRTYNVVNFVFFSAVTAIVLLYRKAK</sequence>
<keyword evidence="1" id="KW-0472">Membrane</keyword>
<feature type="transmembrane region" description="Helical" evidence="1">
    <location>
        <begin position="65"/>
        <end position="81"/>
    </location>
</feature>
<evidence type="ECO:0008006" key="4">
    <source>
        <dbReference type="Google" id="ProtNLM"/>
    </source>
</evidence>